<keyword evidence="4" id="KW-1185">Reference proteome</keyword>
<evidence type="ECO:0000313" key="3">
    <source>
        <dbReference type="EMBL" id="KAK3329918.1"/>
    </source>
</evidence>
<accession>A0AAE0IRL8</accession>
<dbReference type="AlphaFoldDB" id="A0AAE0IRL8"/>
<organism evidence="3 4">
    <name type="scientific">Apodospora peruviana</name>
    <dbReference type="NCBI Taxonomy" id="516989"/>
    <lineage>
        <taxon>Eukaryota</taxon>
        <taxon>Fungi</taxon>
        <taxon>Dikarya</taxon>
        <taxon>Ascomycota</taxon>
        <taxon>Pezizomycotina</taxon>
        <taxon>Sordariomycetes</taxon>
        <taxon>Sordariomycetidae</taxon>
        <taxon>Sordariales</taxon>
        <taxon>Lasiosphaeriaceae</taxon>
        <taxon>Apodospora</taxon>
    </lineage>
</organism>
<keyword evidence="2" id="KW-1133">Transmembrane helix</keyword>
<reference evidence="3" key="1">
    <citation type="journal article" date="2023" name="Mol. Phylogenet. Evol.">
        <title>Genome-scale phylogeny and comparative genomics of the fungal order Sordariales.</title>
        <authorList>
            <person name="Hensen N."/>
            <person name="Bonometti L."/>
            <person name="Westerberg I."/>
            <person name="Brannstrom I.O."/>
            <person name="Guillou S."/>
            <person name="Cros-Aarteil S."/>
            <person name="Calhoun S."/>
            <person name="Haridas S."/>
            <person name="Kuo A."/>
            <person name="Mondo S."/>
            <person name="Pangilinan J."/>
            <person name="Riley R."/>
            <person name="LaButti K."/>
            <person name="Andreopoulos B."/>
            <person name="Lipzen A."/>
            <person name="Chen C."/>
            <person name="Yan M."/>
            <person name="Daum C."/>
            <person name="Ng V."/>
            <person name="Clum A."/>
            <person name="Steindorff A."/>
            <person name="Ohm R.A."/>
            <person name="Martin F."/>
            <person name="Silar P."/>
            <person name="Natvig D.O."/>
            <person name="Lalanne C."/>
            <person name="Gautier V."/>
            <person name="Ament-Velasquez S.L."/>
            <person name="Kruys A."/>
            <person name="Hutchinson M.I."/>
            <person name="Powell A.J."/>
            <person name="Barry K."/>
            <person name="Miller A.N."/>
            <person name="Grigoriev I.V."/>
            <person name="Debuchy R."/>
            <person name="Gladieux P."/>
            <person name="Hiltunen Thoren M."/>
            <person name="Johannesson H."/>
        </authorList>
    </citation>
    <scope>NUCLEOTIDE SEQUENCE</scope>
    <source>
        <strain evidence="3">CBS 118394</strain>
    </source>
</reference>
<dbReference type="EMBL" id="JAUEDM010000001">
    <property type="protein sequence ID" value="KAK3329918.1"/>
    <property type="molecule type" value="Genomic_DNA"/>
</dbReference>
<feature type="compositionally biased region" description="Low complexity" evidence="1">
    <location>
        <begin position="227"/>
        <end position="236"/>
    </location>
</feature>
<feature type="transmembrane region" description="Helical" evidence="2">
    <location>
        <begin position="176"/>
        <end position="202"/>
    </location>
</feature>
<dbReference type="Proteomes" id="UP001283341">
    <property type="component" value="Unassembled WGS sequence"/>
</dbReference>
<evidence type="ECO:0000256" key="1">
    <source>
        <dbReference type="SAM" id="MobiDB-lite"/>
    </source>
</evidence>
<feature type="region of interest" description="Disordered" evidence="1">
    <location>
        <begin position="219"/>
        <end position="242"/>
    </location>
</feature>
<gene>
    <name evidence="3" type="ORF">B0H66DRAFT_586354</name>
</gene>
<proteinExistence type="predicted"/>
<keyword evidence="2" id="KW-0812">Transmembrane</keyword>
<name>A0AAE0IRL8_9PEZI</name>
<protein>
    <submittedName>
        <fullName evidence="3">Uncharacterized protein</fullName>
    </submittedName>
</protein>
<keyword evidence="2" id="KW-0472">Membrane</keyword>
<evidence type="ECO:0000313" key="4">
    <source>
        <dbReference type="Proteomes" id="UP001283341"/>
    </source>
</evidence>
<sequence length="242" mass="25885">MSPVSLNNNQNNQHFASAASSQLDFAKYSTFRVARVNNTMARSSCSVSRSWLALFLTFLLLQCCHIQSAIGTPLPPLVITPEARRVAIPCSGPILLHELSHQVNEPRNEVVARRAEPAAAAAAEAEEEEEEESPALLAARLVQDLAAPSGEQAAAGHTAEKRGLTKRGVFDSSSGVGIGAAIIIVVGVLIGVGVGLIAVCGFEWKLYFRKAKKEDHIESNPDAGLLQTQQPQPRTPGNMKWG</sequence>
<evidence type="ECO:0000256" key="2">
    <source>
        <dbReference type="SAM" id="Phobius"/>
    </source>
</evidence>
<reference evidence="3" key="2">
    <citation type="submission" date="2023-06" db="EMBL/GenBank/DDBJ databases">
        <authorList>
            <consortium name="Lawrence Berkeley National Laboratory"/>
            <person name="Haridas S."/>
            <person name="Hensen N."/>
            <person name="Bonometti L."/>
            <person name="Westerberg I."/>
            <person name="Brannstrom I.O."/>
            <person name="Guillou S."/>
            <person name="Cros-Aarteil S."/>
            <person name="Calhoun S."/>
            <person name="Kuo A."/>
            <person name="Mondo S."/>
            <person name="Pangilinan J."/>
            <person name="Riley R."/>
            <person name="Labutti K."/>
            <person name="Andreopoulos B."/>
            <person name="Lipzen A."/>
            <person name="Chen C."/>
            <person name="Yanf M."/>
            <person name="Daum C."/>
            <person name="Ng V."/>
            <person name="Clum A."/>
            <person name="Steindorff A."/>
            <person name="Ohm R."/>
            <person name="Martin F."/>
            <person name="Silar P."/>
            <person name="Natvig D."/>
            <person name="Lalanne C."/>
            <person name="Gautier V."/>
            <person name="Ament-Velasquez S.L."/>
            <person name="Kruys A."/>
            <person name="Hutchinson M.I."/>
            <person name="Powell A.J."/>
            <person name="Barry K."/>
            <person name="Miller A.N."/>
            <person name="Grigoriev I.V."/>
            <person name="Debuchy R."/>
            <person name="Gladieux P."/>
            <person name="Thoren M.H."/>
            <person name="Johannesson H."/>
        </authorList>
    </citation>
    <scope>NUCLEOTIDE SEQUENCE</scope>
    <source>
        <strain evidence="3">CBS 118394</strain>
    </source>
</reference>
<comment type="caution">
    <text evidence="3">The sequence shown here is derived from an EMBL/GenBank/DDBJ whole genome shotgun (WGS) entry which is preliminary data.</text>
</comment>